<feature type="transmembrane region" description="Helical" evidence="2">
    <location>
        <begin position="342"/>
        <end position="360"/>
    </location>
</feature>
<accession>A0A2D0ZMI5</accession>
<keyword evidence="2" id="KW-1133">Transmembrane helix</keyword>
<feature type="compositionally biased region" description="Low complexity" evidence="1">
    <location>
        <begin position="269"/>
        <end position="278"/>
    </location>
</feature>
<feature type="transmembrane region" description="Helical" evidence="2">
    <location>
        <begin position="126"/>
        <end position="145"/>
    </location>
</feature>
<dbReference type="EMBL" id="MF385016">
    <property type="protein sequence ID" value="ATA58243.1"/>
    <property type="molecule type" value="Genomic_DNA"/>
</dbReference>
<keyword evidence="2" id="KW-0812">Transmembrane</keyword>
<feature type="transmembrane region" description="Helical" evidence="2">
    <location>
        <begin position="309"/>
        <end position="330"/>
    </location>
</feature>
<keyword evidence="2" id="KW-0472">Membrane</keyword>
<proteinExistence type="predicted"/>
<keyword evidence="3" id="KW-0675">Receptor</keyword>
<feature type="region of interest" description="Disordered" evidence="1">
    <location>
        <begin position="255"/>
        <end position="278"/>
    </location>
</feature>
<feature type="region of interest" description="Disordered" evidence="1">
    <location>
        <begin position="414"/>
        <end position="441"/>
    </location>
</feature>
<organism evidence="3">
    <name type="scientific">vespertilionid gammaherpesvirus 3</name>
    <dbReference type="NCBI Taxonomy" id="2846598"/>
    <lineage>
        <taxon>Viruses</taxon>
        <taxon>Duplodnaviria</taxon>
        <taxon>Heunggongvirae</taxon>
        <taxon>Peploviricota</taxon>
        <taxon>Herviviricetes</taxon>
        <taxon>Herpesvirales</taxon>
        <taxon>Orthoherpesviridae</taxon>
        <taxon>Gammaherpesvirinae</taxon>
        <taxon>Patagivirus</taxon>
        <taxon>Patagivirus vespertilionidgamma3</taxon>
    </lineage>
</organism>
<evidence type="ECO:0000256" key="2">
    <source>
        <dbReference type="SAM" id="Phobius"/>
    </source>
</evidence>
<evidence type="ECO:0000256" key="1">
    <source>
        <dbReference type="SAM" id="MobiDB-lite"/>
    </source>
</evidence>
<evidence type="ECO:0000313" key="3">
    <source>
        <dbReference type="EMBL" id="ATA58243.1"/>
    </source>
</evidence>
<evidence type="ECO:0000313" key="4">
    <source>
        <dbReference type="Proteomes" id="UP000290797"/>
    </source>
</evidence>
<reference evidence="3" key="1">
    <citation type="journal article" date="2018" name="Virology">
        <title>Isolation, characterization and prevalence of a novel Gammaherpesvirus in Eptesicus fuscus, the North American big brown bat.</title>
        <authorList>
            <person name="Subudhi S."/>
            <person name="Rapin N."/>
            <person name="Dorville N."/>
            <person name="Hill J.E."/>
            <person name="Town J."/>
            <person name="Willis C.K."/>
            <person name="Bollinger T.K."/>
            <person name="Misra V."/>
        </authorList>
    </citation>
    <scope>NUCLEOTIDE SEQUENCE</scope>
</reference>
<feature type="transmembrane region" description="Helical" evidence="2">
    <location>
        <begin position="151"/>
        <end position="171"/>
    </location>
</feature>
<protein>
    <submittedName>
        <fullName evidence="3">G protein coupled receptor</fullName>
    </submittedName>
</protein>
<sequence>MAVQYPDPTLNGESLLLQHDAEGSGLTKATTLAAGITASVSASVTATMTTLVSATTGLTPISSNSTESGLAATVTATLSATVMATVTATLSQTEAPPSVAPSLREVAELCNASLAVSAGALAWDTAYFCAHLAAVGLMCAVFAASGLRNNAIVWIMAGCPVVMLWDVGVLVQNSGLGLLGATCALTEALSSFCGVTGSLLCVGLCADRYSAAAALGPSGAFSPQRLRACLAGAMVAGCWVAAWPVAERMTAGGGVGGPRGGARWEGAEEAGTGTDNATADAPPMLVLERLLAGCAAGATPAAARAKAWLCLWFCVACAVATVGLAGAAAYKVASVSRRNASRVFINLGAVSGAALAMWVTRAREAGDEARAAEAPVPCPVLSLGAASRYVTSGAALTILITHLVTLSAREPALSQSDVSGTGEPRATHLSDGSPQERTGLRRWSVSARAAAVRKWGPVRSSSFTWVSGRSASCRVGDSYV</sequence>
<keyword evidence="4" id="KW-1185">Reference proteome</keyword>
<name>A0A2D0ZMI5_9GAMA</name>
<dbReference type="Proteomes" id="UP000290797">
    <property type="component" value="Segment"/>
</dbReference>